<feature type="non-terminal residue" evidence="12">
    <location>
        <position position="1"/>
    </location>
</feature>
<dbReference type="PROSITE" id="PS52019">
    <property type="entry name" value="PKS_MFAS_DH"/>
    <property type="match status" value="1"/>
</dbReference>
<feature type="domain" description="Ketosynthase family 3 (KS3)" evidence="10">
    <location>
        <begin position="1075"/>
        <end position="1366"/>
    </location>
</feature>
<dbReference type="EMBL" id="JBHSJD010000003">
    <property type="protein sequence ID" value="MFC5021856.1"/>
    <property type="molecule type" value="Genomic_DNA"/>
</dbReference>
<dbReference type="InterPro" id="IPR049552">
    <property type="entry name" value="PKS_DH_N"/>
</dbReference>
<gene>
    <name evidence="12" type="ORF">ACFPM3_06825</name>
</gene>
<evidence type="ECO:0000313" key="13">
    <source>
        <dbReference type="Proteomes" id="UP001595829"/>
    </source>
</evidence>
<dbReference type="InterPro" id="IPR016035">
    <property type="entry name" value="Acyl_Trfase/lysoPLipase"/>
</dbReference>
<evidence type="ECO:0000256" key="4">
    <source>
        <dbReference type="ARBA" id="ARBA00022679"/>
    </source>
</evidence>
<dbReference type="Pfam" id="PF00698">
    <property type="entry name" value="Acyl_transf_1"/>
    <property type="match status" value="1"/>
</dbReference>
<dbReference type="InterPro" id="IPR049900">
    <property type="entry name" value="PKS_mFAS_DH"/>
</dbReference>
<dbReference type="Pfam" id="PF22953">
    <property type="entry name" value="SpnB_Rossmann"/>
    <property type="match status" value="1"/>
</dbReference>
<dbReference type="Gene3D" id="3.10.129.110">
    <property type="entry name" value="Polyketide synthase dehydratase"/>
    <property type="match status" value="1"/>
</dbReference>
<dbReference type="InterPro" id="IPR018201">
    <property type="entry name" value="Ketoacyl_synth_AS"/>
</dbReference>
<dbReference type="InterPro" id="IPR016039">
    <property type="entry name" value="Thiolase-like"/>
</dbReference>
<evidence type="ECO:0000259" key="9">
    <source>
        <dbReference type="PROSITE" id="PS50075"/>
    </source>
</evidence>
<accession>A0ABV9X8R3</accession>
<dbReference type="InterPro" id="IPR036291">
    <property type="entry name" value="NAD(P)-bd_dom_sf"/>
</dbReference>
<keyword evidence="6" id="KW-0511">Multifunctional enzyme</keyword>
<protein>
    <submittedName>
        <fullName evidence="12">SDR family NAD(P)-dependent oxidoreductase</fullName>
    </submittedName>
</protein>
<dbReference type="RefSeq" id="WP_380867627.1">
    <property type="nucleotide sequence ID" value="NZ_JBHSJD010000003.1"/>
</dbReference>
<dbReference type="InterPro" id="IPR020841">
    <property type="entry name" value="PKS_Beta-ketoAc_synthase_dom"/>
</dbReference>
<dbReference type="InterPro" id="IPR013968">
    <property type="entry name" value="PKS_KR"/>
</dbReference>
<dbReference type="SMART" id="SM00823">
    <property type="entry name" value="PKS_PP"/>
    <property type="match status" value="1"/>
</dbReference>
<dbReference type="SUPFAM" id="SSF53901">
    <property type="entry name" value="Thiolase-like"/>
    <property type="match status" value="2"/>
</dbReference>
<dbReference type="SUPFAM" id="SSF47336">
    <property type="entry name" value="ACP-like"/>
    <property type="match status" value="1"/>
</dbReference>
<evidence type="ECO:0000259" key="10">
    <source>
        <dbReference type="PROSITE" id="PS52004"/>
    </source>
</evidence>
<dbReference type="Pfam" id="PF21089">
    <property type="entry name" value="PKS_DH_N"/>
    <property type="match status" value="1"/>
</dbReference>
<dbReference type="PROSITE" id="PS52004">
    <property type="entry name" value="KS3_2"/>
    <property type="match status" value="1"/>
</dbReference>
<feature type="active site" description="Proton donor; for dehydratase activity" evidence="7">
    <location>
        <position position="434"/>
    </location>
</feature>
<feature type="region of interest" description="C-terminal hotdog fold" evidence="7">
    <location>
        <begin position="375"/>
        <end position="509"/>
    </location>
</feature>
<dbReference type="InterPro" id="IPR050091">
    <property type="entry name" value="PKS_NRPS_Biosynth_Enz"/>
</dbReference>
<dbReference type="Gene3D" id="3.30.70.3290">
    <property type="match status" value="1"/>
</dbReference>
<dbReference type="Pfam" id="PF14765">
    <property type="entry name" value="PS-DH"/>
    <property type="match status" value="1"/>
</dbReference>
<dbReference type="InterPro" id="IPR055123">
    <property type="entry name" value="SpnB-like_Rossmann"/>
</dbReference>
<feature type="region of interest" description="N-terminal hotdog fold" evidence="7">
    <location>
        <begin position="240"/>
        <end position="363"/>
    </location>
</feature>
<sequence length="1366" mass="142228">MEALPEGGAMVAVGAEESEVLPLLTPGVSVAAVNGPGAVVVAGVEEEVAAVVARLEGRKATRLRVSHAFHSPLMEPMLAEFRRVVEGLEFHEPRIALVSNVTGRLASGDLVRDPGYWVRHVREAVRFADGVGALAEAGVDTFLELGPDGVLSGLVGRIVPEASAVPVLRKGRDEESALLTALGRLFTAGVPVDWRPLFEGTGATGVDLPTYPFQRERYWLEPATTRTTDVRSAGLASAGHPLLAAAVELADDGRTLFTSRLSLATHPWLAQHTVQGHAVVPGAALVELAVRAGDEVGCATVGELTLHAPLTLPEKGAQRVQLTVEAPDASGHRRFGVHAQDEEGDTGWTLHAEGVLTPEPADDAFTLAAWPPPDATPVDLTGLYEGLSDRGYGYGPAFQGLRAAWRLGDEVFAEVALPDDVDTAGFGLHPALLDAALHTTHTDDPASGLRLPFSWTGVSLAASGATRLRVRLTRLGDDAVSLRLADPTGAPVASVASLVLRGGDARQRPGAAGTARTPLYEVNWRPVPAPAVDGDPAAPGEAADRAQLDTLAASGAVPDVVLVPCPPVEGPLAEATRTVTHRALALLRHWVSDERFAASRLVFVTSGAMAAAPGDVVRDLPHAALWGLVRSAQTEHPDRFLLVDVPSGTDPRTGDARQSLAAALATGEPQLALRDGVVLVPRLARAPHQDAEPVRLDPRGTVLVTGATGALGRVVTRHLVTAYGARHLLLVGRRGTAAPGATELLAELEELGADVTLAACDTADRDAVAGLLAGIPAAHPLTAVVHSAGVIDDSVVDTLTPERVDTVLRPKVDAAVNLHELTEGTPLDAFVVFSSVAGTLGGAGQANYAAANVFLDALAQRRRAAGLPATSIAWGLWAEHSGLAATLADTDIKRLGRSGIAPLATEDGLALFDAAVADGSRAAVVAARIDTTALRAPGHGTVPAVLRGLVRTPVRRTANAGDSSLAQRLRALPEGDRARTVRDLVATEAAAVLGRSPIGEAEVDRAFEELGFDSLTVVELRHRLTAATGLRLPAAVAFDHPNVAALAAHILDGLIGTENPDAVPAPRRAPASADDDPIAIVAMSCRYPGGVGSPEDLWRLVHDGTDAITEFPTDRGWDLGSLFADDPETPGTSYARHGGFLDAPGDFDAAFFGMSPREALATDPQQRLLLEIAWEAFERAGIDPLSLRGSRTGVFAGLMHHDYVSRLGHVPQELEGYVSTGTAGSVASGRVSYVFGFEGPTLTVDTACSSSLVTLHLAAQALRQGECDLALAGGVTVLASPETFVEFSRQRGLSPDGRCRAYAEGANGVGWAEGAGVLLLERLSDAVRNGRRVLAVVRGSAVNSDGASNGLTAPNGPSQQRVIRDA</sequence>
<evidence type="ECO:0000256" key="3">
    <source>
        <dbReference type="ARBA" id="ARBA00022553"/>
    </source>
</evidence>
<dbReference type="CDD" id="cd00833">
    <property type="entry name" value="PKS"/>
    <property type="match status" value="1"/>
</dbReference>
<dbReference type="PANTHER" id="PTHR43775:SF51">
    <property type="entry name" value="INACTIVE PHENOLPHTHIOCEROL SYNTHESIS POLYKETIDE SYNTHASE TYPE I PKS1-RELATED"/>
    <property type="match status" value="1"/>
</dbReference>
<dbReference type="InterPro" id="IPR042104">
    <property type="entry name" value="PKS_dehydratase_sf"/>
</dbReference>
<organism evidence="12 13">
    <name type="scientific">Streptomyces coeruleoprunus</name>
    <dbReference type="NCBI Taxonomy" id="285563"/>
    <lineage>
        <taxon>Bacteria</taxon>
        <taxon>Bacillati</taxon>
        <taxon>Actinomycetota</taxon>
        <taxon>Actinomycetes</taxon>
        <taxon>Kitasatosporales</taxon>
        <taxon>Streptomycetaceae</taxon>
        <taxon>Streptomyces</taxon>
    </lineage>
</organism>
<feature type="domain" description="Carrier" evidence="9">
    <location>
        <begin position="979"/>
        <end position="1054"/>
    </location>
</feature>
<dbReference type="InterPro" id="IPR009081">
    <property type="entry name" value="PP-bd_ACP"/>
</dbReference>
<dbReference type="InterPro" id="IPR057326">
    <property type="entry name" value="KR_dom"/>
</dbReference>
<proteinExistence type="predicted"/>
<evidence type="ECO:0000256" key="5">
    <source>
        <dbReference type="ARBA" id="ARBA00023194"/>
    </source>
</evidence>
<dbReference type="SMART" id="SM00822">
    <property type="entry name" value="PKS_KR"/>
    <property type="match status" value="1"/>
</dbReference>
<dbReference type="PROSITE" id="PS00012">
    <property type="entry name" value="PHOSPHOPANTETHEINE"/>
    <property type="match status" value="1"/>
</dbReference>
<evidence type="ECO:0000256" key="8">
    <source>
        <dbReference type="SAM" id="MobiDB-lite"/>
    </source>
</evidence>
<dbReference type="SMART" id="SM01294">
    <property type="entry name" value="PKS_PP_betabranch"/>
    <property type="match status" value="1"/>
</dbReference>
<dbReference type="Gene3D" id="3.40.47.10">
    <property type="match status" value="1"/>
</dbReference>
<dbReference type="InterPro" id="IPR014043">
    <property type="entry name" value="Acyl_transferase_dom"/>
</dbReference>
<dbReference type="SMART" id="SM00827">
    <property type="entry name" value="PKS_AT"/>
    <property type="match status" value="1"/>
</dbReference>
<comment type="pathway">
    <text evidence="1">Antibiotic biosynthesis.</text>
</comment>
<dbReference type="InterPro" id="IPR036736">
    <property type="entry name" value="ACP-like_sf"/>
</dbReference>
<keyword evidence="5" id="KW-0045">Antibiotic biosynthesis</keyword>
<keyword evidence="4" id="KW-0808">Transferase</keyword>
<dbReference type="SMART" id="SM00826">
    <property type="entry name" value="PKS_DH"/>
    <property type="match status" value="1"/>
</dbReference>
<evidence type="ECO:0000256" key="2">
    <source>
        <dbReference type="ARBA" id="ARBA00022450"/>
    </source>
</evidence>
<feature type="domain" description="PKS/mFAS DH" evidence="11">
    <location>
        <begin position="240"/>
        <end position="509"/>
    </location>
</feature>
<reference evidence="13" key="1">
    <citation type="journal article" date="2019" name="Int. J. Syst. Evol. Microbiol.">
        <title>The Global Catalogue of Microorganisms (GCM) 10K type strain sequencing project: providing services to taxonomists for standard genome sequencing and annotation.</title>
        <authorList>
            <consortium name="The Broad Institute Genomics Platform"/>
            <consortium name="The Broad Institute Genome Sequencing Center for Infectious Disease"/>
            <person name="Wu L."/>
            <person name="Ma J."/>
        </authorList>
    </citation>
    <scope>NUCLEOTIDE SEQUENCE [LARGE SCALE GENOMIC DNA]</scope>
    <source>
        <strain evidence="13">CGMCC 4.1648</strain>
    </source>
</reference>
<evidence type="ECO:0000256" key="1">
    <source>
        <dbReference type="ARBA" id="ARBA00004792"/>
    </source>
</evidence>
<dbReference type="InterPro" id="IPR014030">
    <property type="entry name" value="Ketoacyl_synth_N"/>
</dbReference>
<comment type="caution">
    <text evidence="12">The sequence shown here is derived from an EMBL/GenBank/DDBJ whole genome shotgun (WGS) entry which is preliminary data.</text>
</comment>
<dbReference type="Pfam" id="PF00109">
    <property type="entry name" value="ketoacyl-synt"/>
    <property type="match status" value="1"/>
</dbReference>
<dbReference type="CDD" id="cd08956">
    <property type="entry name" value="KR_3_FAS_SDR_x"/>
    <property type="match status" value="1"/>
</dbReference>
<dbReference type="PANTHER" id="PTHR43775">
    <property type="entry name" value="FATTY ACID SYNTHASE"/>
    <property type="match status" value="1"/>
</dbReference>
<dbReference type="SUPFAM" id="SSF52151">
    <property type="entry name" value="FabD/lysophospholipase-like"/>
    <property type="match status" value="1"/>
</dbReference>
<keyword evidence="2" id="KW-0596">Phosphopantetheine</keyword>
<name>A0ABV9X8R3_9ACTN</name>
<dbReference type="PROSITE" id="PS00606">
    <property type="entry name" value="KS3_1"/>
    <property type="match status" value="1"/>
</dbReference>
<dbReference type="InterPro" id="IPR001227">
    <property type="entry name" value="Ac_transferase_dom_sf"/>
</dbReference>
<dbReference type="Pfam" id="PF08659">
    <property type="entry name" value="KR"/>
    <property type="match status" value="1"/>
</dbReference>
<feature type="active site" description="Proton acceptor; for dehydratase activity" evidence="7">
    <location>
        <position position="272"/>
    </location>
</feature>
<dbReference type="InterPro" id="IPR049551">
    <property type="entry name" value="PKS_DH_C"/>
</dbReference>
<dbReference type="Gene3D" id="3.40.50.720">
    <property type="entry name" value="NAD(P)-binding Rossmann-like Domain"/>
    <property type="match status" value="1"/>
</dbReference>
<dbReference type="PROSITE" id="PS50075">
    <property type="entry name" value="CARRIER"/>
    <property type="match status" value="1"/>
</dbReference>
<dbReference type="SUPFAM" id="SSF51735">
    <property type="entry name" value="NAD(P)-binding Rossmann-fold domains"/>
    <property type="match status" value="2"/>
</dbReference>
<feature type="non-terminal residue" evidence="12">
    <location>
        <position position="1366"/>
    </location>
</feature>
<dbReference type="InterPro" id="IPR020806">
    <property type="entry name" value="PKS_PP-bd"/>
</dbReference>
<evidence type="ECO:0000259" key="11">
    <source>
        <dbReference type="PROSITE" id="PS52019"/>
    </source>
</evidence>
<dbReference type="InterPro" id="IPR006162">
    <property type="entry name" value="Ppantetheine_attach_site"/>
</dbReference>
<dbReference type="Gene3D" id="3.40.366.10">
    <property type="entry name" value="Malonyl-Coenzyme A Acyl Carrier Protein, domain 2"/>
    <property type="match status" value="1"/>
</dbReference>
<evidence type="ECO:0000313" key="12">
    <source>
        <dbReference type="EMBL" id="MFC5021856.1"/>
    </source>
</evidence>
<dbReference type="InterPro" id="IPR020807">
    <property type="entry name" value="PKS_DH"/>
</dbReference>
<keyword evidence="3" id="KW-0597">Phosphoprotein</keyword>
<evidence type="ECO:0000256" key="7">
    <source>
        <dbReference type="PROSITE-ProRule" id="PRU01363"/>
    </source>
</evidence>
<feature type="region of interest" description="Disordered" evidence="8">
    <location>
        <begin position="1345"/>
        <end position="1366"/>
    </location>
</feature>
<evidence type="ECO:0000256" key="6">
    <source>
        <dbReference type="ARBA" id="ARBA00023268"/>
    </source>
</evidence>
<dbReference type="Gene3D" id="1.10.1200.10">
    <property type="entry name" value="ACP-like"/>
    <property type="match status" value="1"/>
</dbReference>
<dbReference type="Pfam" id="PF00550">
    <property type="entry name" value="PP-binding"/>
    <property type="match status" value="1"/>
</dbReference>
<dbReference type="SMART" id="SM00825">
    <property type="entry name" value="PKS_KS"/>
    <property type="match status" value="1"/>
</dbReference>
<keyword evidence="13" id="KW-1185">Reference proteome</keyword>
<dbReference type="Proteomes" id="UP001595829">
    <property type="component" value="Unassembled WGS sequence"/>
</dbReference>